<feature type="transmembrane region" description="Helical" evidence="1">
    <location>
        <begin position="422"/>
        <end position="440"/>
    </location>
</feature>
<name>A0ABX1VJW0_9PLAN</name>
<keyword evidence="1" id="KW-0812">Transmembrane</keyword>
<protein>
    <recommendedName>
        <fullName evidence="2">FMN-binding domain-containing protein</fullName>
    </recommendedName>
</protein>
<feature type="transmembrane region" description="Helical" evidence="1">
    <location>
        <begin position="483"/>
        <end position="504"/>
    </location>
</feature>
<feature type="domain" description="FMN-binding" evidence="2">
    <location>
        <begin position="102"/>
        <end position="188"/>
    </location>
</feature>
<dbReference type="EMBL" id="WTPX01000164">
    <property type="protein sequence ID" value="NNJ27533.1"/>
    <property type="molecule type" value="Genomic_DNA"/>
</dbReference>
<accession>A0ABX1VJW0</accession>
<dbReference type="Pfam" id="PF04205">
    <property type="entry name" value="FMN_bind"/>
    <property type="match status" value="1"/>
</dbReference>
<reference evidence="3 4" key="1">
    <citation type="journal article" date="2020" name="Syst. Appl. Microbiol.">
        <title>Alienimonas chondri sp. nov., a novel planctomycete isolated from the biofilm of the red alga Chondrus crispus.</title>
        <authorList>
            <person name="Vitorino I."/>
            <person name="Albuquerque L."/>
            <person name="Wiegand S."/>
            <person name="Kallscheuer N."/>
            <person name="da Costa M.S."/>
            <person name="Lobo-da-Cunha A."/>
            <person name="Jogler C."/>
            <person name="Lage O.M."/>
        </authorList>
    </citation>
    <scope>NUCLEOTIDE SEQUENCE [LARGE SCALE GENOMIC DNA]</scope>
    <source>
        <strain evidence="3 4">LzC2</strain>
    </source>
</reference>
<evidence type="ECO:0000259" key="2">
    <source>
        <dbReference type="SMART" id="SM00900"/>
    </source>
</evidence>
<dbReference type="Proteomes" id="UP000609651">
    <property type="component" value="Unassembled WGS sequence"/>
</dbReference>
<dbReference type="InterPro" id="IPR007329">
    <property type="entry name" value="FMN-bd"/>
</dbReference>
<sequence>MSAAAPVPRSRTTRRRLLHALRLGLFAGVIGLIASAPAEPTADDGADGLTPAARQAALALFPAAKTFGPPDDATGAVPVLDAAGERLGFVLKTMPASRQIVGFSGPSDLLIAFEADDNGERIRGVSILRSGDTDEHVAAVRDADALNALYIGRTWNEAATAPPPDAVSGATLTARAMWQSVRVRLDGDAPLVPRFEEVLQTEKVRDLFPEAAAIAPAEGVGRFAVTDAAGEPIGSLLRTSPAADGVVGYQGPTEAFIAFAPEDQKAVCLIVDDSFDNEPYVGYLREDEWGFLRLFDGMTVEELADREPARPGYDAVSGATMTSVAVVDGAILAAQTDLAAKAAAPPSQEERPSGWAMDWQSVDWGMLALIAGACAVAFTRLRGVKAVRWAWLAVLVGYLGVWRGDLLSQAMWVGWAEHGVPWRTAGGLALLSAAALALPASTKRNVYCTHLCPHGAVQQAFVGGLLGERLKPRRSVGRGARRALALLPPLLLALVLLAAFGRQLVAPVALEAFDAWHWGLAGSAAKTIFVVGLIAALFVPMAYCRHGCPTGALLEYLRVNARSDRWTARDWVAVGLTAFAAGLRVMA</sequence>
<dbReference type="SMART" id="SM00900">
    <property type="entry name" value="FMN_bind"/>
    <property type="match status" value="2"/>
</dbReference>
<organism evidence="3 4">
    <name type="scientific">Alienimonas chondri</name>
    <dbReference type="NCBI Taxonomy" id="2681879"/>
    <lineage>
        <taxon>Bacteria</taxon>
        <taxon>Pseudomonadati</taxon>
        <taxon>Planctomycetota</taxon>
        <taxon>Planctomycetia</taxon>
        <taxon>Planctomycetales</taxon>
        <taxon>Planctomycetaceae</taxon>
        <taxon>Alienimonas</taxon>
    </lineage>
</organism>
<keyword evidence="1" id="KW-0472">Membrane</keyword>
<dbReference type="RefSeq" id="WP_171189444.1">
    <property type="nucleotide sequence ID" value="NZ_WTPX01000164.1"/>
</dbReference>
<feature type="transmembrane region" description="Helical" evidence="1">
    <location>
        <begin position="516"/>
        <end position="539"/>
    </location>
</feature>
<comment type="caution">
    <text evidence="3">The sequence shown here is derived from an EMBL/GenBank/DDBJ whole genome shotgun (WGS) entry which is preliminary data.</text>
</comment>
<feature type="transmembrane region" description="Helical" evidence="1">
    <location>
        <begin position="386"/>
        <end position="402"/>
    </location>
</feature>
<keyword evidence="1" id="KW-1133">Transmembrane helix</keyword>
<proteinExistence type="predicted"/>
<evidence type="ECO:0000313" key="4">
    <source>
        <dbReference type="Proteomes" id="UP000609651"/>
    </source>
</evidence>
<gene>
    <name evidence="3" type="ORF">LzC2_36380</name>
</gene>
<feature type="transmembrane region" description="Helical" evidence="1">
    <location>
        <begin position="361"/>
        <end position="379"/>
    </location>
</feature>
<dbReference type="Pfam" id="PF12801">
    <property type="entry name" value="Fer4_5"/>
    <property type="match status" value="2"/>
</dbReference>
<evidence type="ECO:0000256" key="1">
    <source>
        <dbReference type="SAM" id="Phobius"/>
    </source>
</evidence>
<feature type="domain" description="FMN-binding" evidence="2">
    <location>
        <begin position="248"/>
        <end position="337"/>
    </location>
</feature>
<keyword evidence="4" id="KW-1185">Reference proteome</keyword>
<dbReference type="InterPro" id="IPR017896">
    <property type="entry name" value="4Fe4S_Fe-S-bd"/>
</dbReference>
<evidence type="ECO:0000313" key="3">
    <source>
        <dbReference type="EMBL" id="NNJ27533.1"/>
    </source>
</evidence>